<dbReference type="Pfam" id="PF19051">
    <property type="entry name" value="GFO_IDH_MocA_C2"/>
    <property type="match status" value="1"/>
</dbReference>
<dbReference type="Gene3D" id="3.40.50.720">
    <property type="entry name" value="NAD(P)-binding Rossmann-like Domain"/>
    <property type="match status" value="1"/>
</dbReference>
<evidence type="ECO:0000313" key="3">
    <source>
        <dbReference type="EMBL" id="SHG22969.1"/>
    </source>
</evidence>
<name>A0A1M5I4D9_9GAMM</name>
<dbReference type="PANTHER" id="PTHR43818:SF10">
    <property type="entry name" value="NADH-DEPENDENT DEHYDROGENASE-RELATED"/>
    <property type="match status" value="1"/>
</dbReference>
<keyword evidence="4" id="KW-1185">Reference proteome</keyword>
<dbReference type="InterPro" id="IPR000683">
    <property type="entry name" value="Gfo/Idh/MocA-like_OxRdtase_N"/>
</dbReference>
<dbReference type="Pfam" id="PF01408">
    <property type="entry name" value="GFO_IDH_MocA"/>
    <property type="match status" value="1"/>
</dbReference>
<feature type="domain" description="Gfo/Idh/MocA-like oxidoreductase bacterial type C-terminal" evidence="2">
    <location>
        <begin position="214"/>
        <end position="274"/>
    </location>
</feature>
<evidence type="ECO:0000259" key="1">
    <source>
        <dbReference type="Pfam" id="PF01408"/>
    </source>
</evidence>
<gene>
    <name evidence="3" type="ORF">SAMN04487965_3566</name>
</gene>
<organism evidence="3 4">
    <name type="scientific">Microbulbifer donghaiensis</name>
    <dbReference type="NCBI Taxonomy" id="494016"/>
    <lineage>
        <taxon>Bacteria</taxon>
        <taxon>Pseudomonadati</taxon>
        <taxon>Pseudomonadota</taxon>
        <taxon>Gammaproteobacteria</taxon>
        <taxon>Cellvibrionales</taxon>
        <taxon>Microbulbiferaceae</taxon>
        <taxon>Microbulbifer</taxon>
    </lineage>
</organism>
<dbReference type="PROSITE" id="PS51318">
    <property type="entry name" value="TAT"/>
    <property type="match status" value="1"/>
</dbReference>
<dbReference type="InterPro" id="IPR050463">
    <property type="entry name" value="Gfo/Idh/MocA_oxidrdct_glycsds"/>
</dbReference>
<evidence type="ECO:0000313" key="4">
    <source>
        <dbReference type="Proteomes" id="UP000184170"/>
    </source>
</evidence>
<dbReference type="RefSeq" id="WP_073277775.1">
    <property type="nucleotide sequence ID" value="NZ_FQVA01000009.1"/>
</dbReference>
<dbReference type="InterPro" id="IPR043906">
    <property type="entry name" value="Gfo/Idh/MocA_OxRdtase_bact_C"/>
</dbReference>
<dbReference type="Gene3D" id="3.30.360.10">
    <property type="entry name" value="Dihydrodipicolinate Reductase, domain 2"/>
    <property type="match status" value="1"/>
</dbReference>
<dbReference type="AlphaFoldDB" id="A0A1M5I4D9"/>
<dbReference type="PANTHER" id="PTHR43818">
    <property type="entry name" value="BCDNA.GH03377"/>
    <property type="match status" value="1"/>
</dbReference>
<evidence type="ECO:0000259" key="2">
    <source>
        <dbReference type="Pfam" id="PF19051"/>
    </source>
</evidence>
<dbReference type="STRING" id="494016.SAMN04487965_3566"/>
<sequence>MGKNKNSDTRTRRQFLKGLVGTAAFTIVPRHVLGKGFTAPSDQLNIAVIGAGGKGYSDAINAYNGGANRIAAICDVDWHSARALFEQFPKAQRFKDHRVMFDTVRDIDAVTISTPDHTHAVLAMAAIKRGKHVYVQKPMAHNIAEVRALTEAARRNRVVTQMGNQGASGLGVKLMQWWFDAGRIGRVHKVEVWTDRPVWPQGIATPTERVAPIDGLAWDHWIGPAPAVDYHPSYHPFKWRGWWDYGTGALGDMGCHLIDPPFRVLGLDRVLAVESSVVSLYSRDWEPDYYPKSCPAASTTQYTFAATEKNPQPVELIWTDGGMRPFRPALIPADHPLGDNDSRNGAMLWGEKGVMTCGLYGMHPKLYLNSGEVIIADNSKLQSELPENGHQRAWTQACKAGFGSSAHRNLSASFDYAGRLTETVLLGNLGVRSYELRVTDGEHYRNPGRQKLLWDDAAMRVSNFEPANQFVAREYRKGWTL</sequence>
<feature type="domain" description="Gfo/Idh/MocA-like oxidoreductase N-terminal" evidence="1">
    <location>
        <begin position="44"/>
        <end position="163"/>
    </location>
</feature>
<dbReference type="Proteomes" id="UP000184170">
    <property type="component" value="Unassembled WGS sequence"/>
</dbReference>
<reference evidence="4" key="1">
    <citation type="submission" date="2016-11" db="EMBL/GenBank/DDBJ databases">
        <authorList>
            <person name="Varghese N."/>
            <person name="Submissions S."/>
        </authorList>
    </citation>
    <scope>NUCLEOTIDE SEQUENCE [LARGE SCALE GENOMIC DNA]</scope>
    <source>
        <strain evidence="4">CGMCC 1.7063</strain>
    </source>
</reference>
<dbReference type="EMBL" id="FQVA01000009">
    <property type="protein sequence ID" value="SHG22969.1"/>
    <property type="molecule type" value="Genomic_DNA"/>
</dbReference>
<dbReference type="SUPFAM" id="SSF51735">
    <property type="entry name" value="NAD(P)-binding Rossmann-fold domains"/>
    <property type="match status" value="1"/>
</dbReference>
<accession>A0A1M5I4D9</accession>
<dbReference type="InterPro" id="IPR006311">
    <property type="entry name" value="TAT_signal"/>
</dbReference>
<dbReference type="SUPFAM" id="SSF55347">
    <property type="entry name" value="Glyceraldehyde-3-phosphate dehydrogenase-like, C-terminal domain"/>
    <property type="match status" value="1"/>
</dbReference>
<protein>
    <submittedName>
        <fullName evidence="3">Oxidoreductase family, NAD-binding Rossmann fold</fullName>
    </submittedName>
</protein>
<dbReference type="GO" id="GO:0000166">
    <property type="term" value="F:nucleotide binding"/>
    <property type="evidence" value="ECO:0007669"/>
    <property type="project" value="InterPro"/>
</dbReference>
<dbReference type="InterPro" id="IPR036291">
    <property type="entry name" value="NAD(P)-bd_dom_sf"/>
</dbReference>
<dbReference type="OrthoDB" id="9792935at2"/>
<proteinExistence type="predicted"/>